<evidence type="ECO:0000259" key="13">
    <source>
        <dbReference type="PROSITE" id="PS50880"/>
    </source>
</evidence>
<dbReference type="InterPro" id="IPR005733">
    <property type="entry name" value="TopoI_bac-type"/>
</dbReference>
<evidence type="ECO:0000256" key="1">
    <source>
        <dbReference type="ARBA" id="ARBA00000213"/>
    </source>
</evidence>
<keyword evidence="5" id="KW-0460">Magnesium</keyword>
<evidence type="ECO:0000256" key="7">
    <source>
        <dbReference type="ARBA" id="ARBA00023125"/>
    </source>
</evidence>
<dbReference type="InterPro" id="IPR013824">
    <property type="entry name" value="Topo_IA_cen_sub1"/>
</dbReference>
<dbReference type="PROSITE" id="PS00396">
    <property type="entry name" value="TOPO_IA_1"/>
    <property type="match status" value="1"/>
</dbReference>
<keyword evidence="4" id="KW-0479">Metal-binding</keyword>
<dbReference type="EC" id="5.6.2.1" evidence="3"/>
<keyword evidence="8 15" id="KW-0413">Isomerase</keyword>
<dbReference type="InterPro" id="IPR023406">
    <property type="entry name" value="Topo_IA_AS"/>
</dbReference>
<evidence type="ECO:0000256" key="9">
    <source>
        <dbReference type="ARBA" id="ARBA00030003"/>
    </source>
</evidence>
<feature type="domain" description="Topo IA-type catalytic" evidence="14">
    <location>
        <begin position="133"/>
        <end position="558"/>
    </location>
</feature>
<dbReference type="PRINTS" id="PR00417">
    <property type="entry name" value="PRTPISMRASEI"/>
</dbReference>
<dbReference type="NCBIfam" id="TIGR01051">
    <property type="entry name" value="topA_bact"/>
    <property type="match status" value="1"/>
</dbReference>
<dbReference type="SUPFAM" id="SSF56712">
    <property type="entry name" value="Prokaryotic type I DNA topoisomerase"/>
    <property type="match status" value="1"/>
</dbReference>
<dbReference type="InterPro" id="IPR003601">
    <property type="entry name" value="Topo_IA_2"/>
</dbReference>
<feature type="domain" description="Toprim" evidence="13">
    <location>
        <begin position="9"/>
        <end position="119"/>
    </location>
</feature>
<dbReference type="CDD" id="cd00186">
    <property type="entry name" value="TOP1Ac"/>
    <property type="match status" value="1"/>
</dbReference>
<dbReference type="GO" id="GO:0046872">
    <property type="term" value="F:metal ion binding"/>
    <property type="evidence" value="ECO:0007669"/>
    <property type="project" value="UniProtKB-KW"/>
</dbReference>
<evidence type="ECO:0000256" key="5">
    <source>
        <dbReference type="ARBA" id="ARBA00022842"/>
    </source>
</evidence>
<feature type="non-terminal residue" evidence="15">
    <location>
        <position position="596"/>
    </location>
</feature>
<dbReference type="Gene3D" id="3.40.50.140">
    <property type="match status" value="1"/>
</dbReference>
<dbReference type="PROSITE" id="PS50880">
    <property type="entry name" value="TOPRIM"/>
    <property type="match status" value="1"/>
</dbReference>
<comment type="catalytic activity">
    <reaction evidence="1">
        <text>ATP-independent breakage of single-stranded DNA, followed by passage and rejoining.</text>
        <dbReference type="EC" id="5.6.2.1"/>
    </reaction>
</comment>
<evidence type="ECO:0000256" key="4">
    <source>
        <dbReference type="ARBA" id="ARBA00022723"/>
    </source>
</evidence>
<dbReference type="GO" id="GO:0003677">
    <property type="term" value="F:DNA binding"/>
    <property type="evidence" value="ECO:0007669"/>
    <property type="project" value="UniProtKB-KW"/>
</dbReference>
<evidence type="ECO:0000256" key="8">
    <source>
        <dbReference type="ARBA" id="ARBA00023235"/>
    </source>
</evidence>
<dbReference type="GO" id="GO:0003917">
    <property type="term" value="F:DNA topoisomerase type I (single strand cut, ATP-independent) activity"/>
    <property type="evidence" value="ECO:0007669"/>
    <property type="project" value="UniProtKB-EC"/>
</dbReference>
<evidence type="ECO:0000256" key="12">
    <source>
        <dbReference type="ARBA" id="ARBA00032877"/>
    </source>
</evidence>
<accession>A0A124FX20</accession>
<reference evidence="16" key="1">
    <citation type="journal article" date="2015" name="MBio">
        <title>Genome-Resolved Metagenomic Analysis Reveals Roles for Candidate Phyla and Other Microbial Community Members in Biogeochemical Transformations in Oil Reservoirs.</title>
        <authorList>
            <person name="Hu P."/>
            <person name="Tom L."/>
            <person name="Singh A."/>
            <person name="Thomas B.C."/>
            <person name="Baker B.J."/>
            <person name="Piceno Y.M."/>
            <person name="Andersen G.L."/>
            <person name="Banfield J.F."/>
        </authorList>
    </citation>
    <scope>NUCLEOTIDE SEQUENCE [LARGE SCALE GENOMIC DNA]</scope>
</reference>
<evidence type="ECO:0000313" key="15">
    <source>
        <dbReference type="EMBL" id="KUK76660.1"/>
    </source>
</evidence>
<dbReference type="CDD" id="cd03363">
    <property type="entry name" value="TOPRIM_TopoIA_TopoI"/>
    <property type="match status" value="1"/>
</dbReference>
<dbReference type="InterPro" id="IPR000380">
    <property type="entry name" value="Topo_IA"/>
</dbReference>
<dbReference type="GO" id="GO:0006265">
    <property type="term" value="P:DNA topological change"/>
    <property type="evidence" value="ECO:0007669"/>
    <property type="project" value="InterPro"/>
</dbReference>
<dbReference type="InterPro" id="IPR003602">
    <property type="entry name" value="Topo_IA_DNA-bd_dom"/>
</dbReference>
<evidence type="ECO:0000313" key="16">
    <source>
        <dbReference type="Proteomes" id="UP000053904"/>
    </source>
</evidence>
<dbReference type="AlphaFoldDB" id="A0A124FX20"/>
<dbReference type="InterPro" id="IPR013826">
    <property type="entry name" value="Topo_IA_cen_sub3"/>
</dbReference>
<dbReference type="InterPro" id="IPR028612">
    <property type="entry name" value="Topoisom_1_IA"/>
</dbReference>
<dbReference type="Proteomes" id="UP000053904">
    <property type="component" value="Unassembled WGS sequence"/>
</dbReference>
<comment type="similarity">
    <text evidence="2">Belongs to the type IA topoisomerase family.</text>
</comment>
<dbReference type="Gene3D" id="1.10.290.10">
    <property type="entry name" value="Topoisomerase I, domain 4"/>
    <property type="match status" value="1"/>
</dbReference>
<dbReference type="Gene3D" id="2.70.20.10">
    <property type="entry name" value="Topoisomerase I, domain 3"/>
    <property type="match status" value="1"/>
</dbReference>
<dbReference type="PROSITE" id="PS52039">
    <property type="entry name" value="TOPO_IA_2"/>
    <property type="match status" value="1"/>
</dbReference>
<evidence type="ECO:0000256" key="10">
    <source>
        <dbReference type="ARBA" id="ARBA00031985"/>
    </source>
</evidence>
<dbReference type="InterPro" id="IPR034149">
    <property type="entry name" value="TOPRIM_TopoI"/>
</dbReference>
<name>A0A124FX20_9BACT</name>
<protein>
    <recommendedName>
        <fullName evidence="3">DNA topoisomerase</fullName>
        <ecNumber evidence="3">5.6.2.1</ecNumber>
    </recommendedName>
    <alternativeName>
        <fullName evidence="12">Omega-protein</fullName>
    </alternativeName>
    <alternativeName>
        <fullName evidence="11">Relaxing enzyme</fullName>
    </alternativeName>
    <alternativeName>
        <fullName evidence="9">Swivelase</fullName>
    </alternativeName>
    <alternativeName>
        <fullName evidence="10">Untwisting enzyme</fullName>
    </alternativeName>
</protein>
<dbReference type="Gene3D" id="3.30.65.10">
    <property type="entry name" value="Bacterial Topoisomerase I, domain 1"/>
    <property type="match status" value="1"/>
</dbReference>
<evidence type="ECO:0000256" key="2">
    <source>
        <dbReference type="ARBA" id="ARBA00009446"/>
    </source>
</evidence>
<dbReference type="SMART" id="SM00493">
    <property type="entry name" value="TOPRIM"/>
    <property type="match status" value="1"/>
</dbReference>
<organism evidence="15 16">
    <name type="scientific">candidate division WS6 bacterium 34_10</name>
    <dbReference type="NCBI Taxonomy" id="1641389"/>
    <lineage>
        <taxon>Bacteria</taxon>
        <taxon>Candidatus Dojkabacteria</taxon>
    </lineage>
</organism>
<evidence type="ECO:0000256" key="6">
    <source>
        <dbReference type="ARBA" id="ARBA00023029"/>
    </source>
</evidence>
<dbReference type="SMART" id="SM00436">
    <property type="entry name" value="TOP1Bc"/>
    <property type="match status" value="1"/>
</dbReference>
<dbReference type="InterPro" id="IPR013497">
    <property type="entry name" value="Topo_IA_cen"/>
</dbReference>
<evidence type="ECO:0000256" key="11">
    <source>
        <dbReference type="ARBA" id="ARBA00032235"/>
    </source>
</evidence>
<comment type="caution">
    <text evidence="15">The sequence shown here is derived from an EMBL/GenBank/DDBJ whole genome shotgun (WGS) entry which is preliminary data.</text>
</comment>
<dbReference type="Pfam" id="PF01131">
    <property type="entry name" value="Topoisom_bac"/>
    <property type="match status" value="1"/>
</dbReference>
<proteinExistence type="inferred from homology"/>
<keyword evidence="6" id="KW-0799">Topoisomerase</keyword>
<dbReference type="Pfam" id="PF01751">
    <property type="entry name" value="Toprim"/>
    <property type="match status" value="1"/>
</dbReference>
<dbReference type="InterPro" id="IPR013825">
    <property type="entry name" value="Topo_IA_cen_sub2"/>
</dbReference>
<dbReference type="InterPro" id="IPR006171">
    <property type="entry name" value="TOPRIM_dom"/>
</dbReference>
<evidence type="ECO:0000259" key="14">
    <source>
        <dbReference type="PROSITE" id="PS52039"/>
    </source>
</evidence>
<dbReference type="InterPro" id="IPR023405">
    <property type="entry name" value="Topo_IA_core_domain"/>
</dbReference>
<gene>
    <name evidence="15" type="ORF">XD93_0787</name>
</gene>
<keyword evidence="7" id="KW-0238">DNA-binding</keyword>
<sequence length="596" mass="67505">MAKKKLSYKNLLIVESPAKAKTINKYLGKDFKVKATVGHIRDLPKSDLGVDIENGYEPEFTTIYGKAKIIKELKKAVPKDGNVYLAMDPDREGEAIAWHVKEALDLKDPKRVTFNEITKDAVQKAVGNPGKIDDDLVEAQKARRVLDRLVGYKVTELIWKKIWYGLSAGRVQSPALRLIVEKEEEREAFNPEEYWKFSVIVKDEKKNELEAELKSKDGKKYVPSTGKEVEELEKTLGDSDYKVVEVAEKEVNRRPYPPLTTSKMQQSANIVFGFTSKRTMSIAQALYQAGYITYMRTDSISMSSKAIKEIRSLISKEYGEKYLPKKPIYYKTKSKGAQEAHEAIRPTDFSIDKAQIQKELGSAYAKLYDLIWRRAVSSQMNPKKAKVLTVKISPKDVSKPKYIFSLGGEMILFDGFRKVLGGGKAQEDLAQISQIKEGDELKKVKFIKEQKFTQPPARYTEASLVKALEKLGIGRPSTYATIISTIQSRGYVTKEGKSLLPTDIGRVVTNFLRNNFERLVDYEYTAKVEEQLDSISADEVQYVPFMESQYKPLLEEIKKADKEVEKEDVVILGKAEGEKCPECGGEMVIRVGRYGK</sequence>
<dbReference type="SMART" id="SM00437">
    <property type="entry name" value="TOP1Ac"/>
    <property type="match status" value="1"/>
</dbReference>
<dbReference type="Gene3D" id="1.10.460.10">
    <property type="entry name" value="Topoisomerase I, domain 2"/>
    <property type="match status" value="1"/>
</dbReference>
<dbReference type="EMBL" id="LGGO01000120">
    <property type="protein sequence ID" value="KUK76660.1"/>
    <property type="molecule type" value="Genomic_DNA"/>
</dbReference>
<evidence type="ECO:0000256" key="3">
    <source>
        <dbReference type="ARBA" id="ARBA00012891"/>
    </source>
</evidence>
<dbReference type="HAMAP" id="MF_00952">
    <property type="entry name" value="Topoisom_1_prok"/>
    <property type="match status" value="1"/>
</dbReference>
<dbReference type="PANTHER" id="PTHR42785:SF1">
    <property type="entry name" value="DNA TOPOISOMERASE"/>
    <property type="match status" value="1"/>
</dbReference>
<dbReference type="PANTHER" id="PTHR42785">
    <property type="entry name" value="DNA TOPOISOMERASE, TYPE IA, CORE"/>
    <property type="match status" value="1"/>
</dbReference>